<reference evidence="2" key="1">
    <citation type="journal article" date="2014" name="Genome Biol. Evol.">
        <title>The secreted proteins of Achlya hypogyna and Thraustotheca clavata identify the ancestral oomycete secretome and reveal gene acquisitions by horizontal gene transfer.</title>
        <authorList>
            <person name="Misner I."/>
            <person name="Blouin N."/>
            <person name="Leonard G."/>
            <person name="Richards T.A."/>
            <person name="Lane C.E."/>
        </authorList>
    </citation>
    <scope>NUCLEOTIDE SEQUENCE</scope>
    <source>
        <strain evidence="2">ATCC 34112</strain>
    </source>
</reference>
<organism evidence="2">
    <name type="scientific">Thraustotheca clavata</name>
    <dbReference type="NCBI Taxonomy" id="74557"/>
    <lineage>
        <taxon>Eukaryota</taxon>
        <taxon>Sar</taxon>
        <taxon>Stramenopiles</taxon>
        <taxon>Oomycota</taxon>
        <taxon>Saprolegniomycetes</taxon>
        <taxon>Saprolegniales</taxon>
        <taxon>Achlyaceae</taxon>
        <taxon>Thraustotheca</taxon>
    </lineage>
</organism>
<name>A0A0A7CMK4_9STRA</name>
<feature type="signal peptide" evidence="1">
    <location>
        <begin position="1"/>
        <end position="19"/>
    </location>
</feature>
<dbReference type="AlphaFoldDB" id="A0A0A7CMK4"/>
<feature type="chain" id="PRO_5002025852" evidence="1">
    <location>
        <begin position="20"/>
        <end position="506"/>
    </location>
</feature>
<proteinExistence type="predicted"/>
<keyword evidence="1" id="KW-0732">Signal</keyword>
<evidence type="ECO:0000256" key="1">
    <source>
        <dbReference type="SAM" id="SignalP"/>
    </source>
</evidence>
<protein>
    <submittedName>
        <fullName evidence="2">Secreted protein</fullName>
    </submittedName>
</protein>
<sequence length="506" mass="57178">MRVFVGFKKLLLLAWLINGDNVVYVQTLEPNGQVQVNTIPTSLGGDTMKSQFEWFNANIGIHTNHFSVTAFLRGFWDSIVKKSKQLGSYVTDAVHKLNGFDKESKRIDRQSVGFMTFNEYMKVYNISTLPPITRAPINQSLRWYVYTGIKYKIVDPSIAELYQPYSNYSAEYYAPVLTSIALPMVDYIWPWSNNLTTLVPLFQLVLLENSTSIQPLSEPTIIAPNTNTSYLERMELIWEKFDVLSGIPLSPKVETSAFMSKHEFHFSSFFAYPISPGVFARSGVTYYSPALLNWNSTLLAFDSFFAEAFNADLAAFINGTQSPSSTWLSDFDRSSDEYADLCMGSLIKAKNSSKNAIEMFNLLVVNSANSCLWNPNAYYYRVKSQAFPAVKNLDIPLLALNIAAQAFNLTEIKDNLRPIRERYMKNLLQNASTLPIATIDNGVISLSPNADNYVLQKIREPEPVHLIYRGIIRLGEASLLSAEEMDKLFTCTAMFLLNVECVRCIP</sequence>
<evidence type="ECO:0000313" key="2">
    <source>
        <dbReference type="EMBL" id="AIG55766.1"/>
    </source>
</evidence>
<dbReference type="EMBL" id="KM038305">
    <property type="protein sequence ID" value="AIG55766.1"/>
    <property type="molecule type" value="Genomic_DNA"/>
</dbReference>
<accession>A0A0A7CMK4</accession>